<evidence type="ECO:0008006" key="3">
    <source>
        <dbReference type="Google" id="ProtNLM"/>
    </source>
</evidence>
<protein>
    <recommendedName>
        <fullName evidence="3">DUF3098 domain-containing protein</fullName>
    </recommendedName>
</protein>
<keyword evidence="1" id="KW-0812">Transmembrane</keyword>
<evidence type="ECO:0000256" key="1">
    <source>
        <dbReference type="SAM" id="Phobius"/>
    </source>
</evidence>
<keyword evidence="1" id="KW-1133">Transmembrane helix</keyword>
<evidence type="ECO:0000313" key="2">
    <source>
        <dbReference type="EMBL" id="SBV96781.1"/>
    </source>
</evidence>
<dbReference type="RefSeq" id="WP_006801434.1">
    <property type="nucleotide sequence ID" value="NZ_LT599032.1"/>
</dbReference>
<dbReference type="InterPro" id="IPR021448">
    <property type="entry name" value="DUF3098"/>
</dbReference>
<name>A0A212JBH7_9BACT</name>
<keyword evidence="1" id="KW-0472">Membrane</keyword>
<dbReference type="Pfam" id="PF11297">
    <property type="entry name" value="DUF3098"/>
    <property type="match status" value="1"/>
</dbReference>
<dbReference type="AlphaFoldDB" id="A0A212JBH7"/>
<gene>
    <name evidence="2" type="ORF">KL86DYS1_11734</name>
</gene>
<accession>A0A212JBH7</accession>
<reference evidence="2" key="1">
    <citation type="submission" date="2016-04" db="EMBL/GenBank/DDBJ databases">
        <authorList>
            <person name="Evans L.H."/>
            <person name="Alamgir A."/>
            <person name="Owens N."/>
            <person name="Weber N.D."/>
            <person name="Virtaneva K."/>
            <person name="Barbian K."/>
            <person name="Babar A."/>
            <person name="Rosenke K."/>
        </authorList>
    </citation>
    <scope>NUCLEOTIDE SEQUENCE</scope>
    <source>
        <strain evidence="2">86-1</strain>
    </source>
</reference>
<feature type="transmembrane region" description="Helical" evidence="1">
    <location>
        <begin position="12"/>
        <end position="31"/>
    </location>
</feature>
<feature type="transmembrane region" description="Helical" evidence="1">
    <location>
        <begin position="51"/>
        <end position="71"/>
    </location>
</feature>
<dbReference type="EMBL" id="FLUM01000001">
    <property type="protein sequence ID" value="SBV96781.1"/>
    <property type="molecule type" value="Genomic_DNA"/>
</dbReference>
<proteinExistence type="predicted"/>
<sequence>MDKKDFAFGKQNYIICAVSVVLIIVGFILMTGPASSVEGGFEPDIFSARRIVVAPMICFAGFLLMIVGILYPRKKELADEKKERD</sequence>
<organism evidence="2">
    <name type="scientific">uncultured Dysgonomonas sp</name>
    <dbReference type="NCBI Taxonomy" id="206096"/>
    <lineage>
        <taxon>Bacteria</taxon>
        <taxon>Pseudomonadati</taxon>
        <taxon>Bacteroidota</taxon>
        <taxon>Bacteroidia</taxon>
        <taxon>Bacteroidales</taxon>
        <taxon>Dysgonomonadaceae</taxon>
        <taxon>Dysgonomonas</taxon>
        <taxon>environmental samples</taxon>
    </lineage>
</organism>